<evidence type="ECO:0000256" key="22">
    <source>
        <dbReference type="ARBA" id="ARBA00054029"/>
    </source>
</evidence>
<sequence length="1066" mass="121072">MTGVLLFTFFLIFANSPGWARERHYYIGIREGTWNYAPTGKNIINGKLISEDNELHSYVYLERGPTRIGRIYKKAMYVQYTDESYQRHVEKPSWLGFVGPILKGEVGDVIVVHMKNFASRPYTMHPHGATYTKENEGALYPDNTSGAQKKDDGVPPGQNYTYRWSITPEQGPADGDHNCVTRIYHSHFDTMKDVASGLVGPLITCRKGSLIGETEKNTDRSFVVLFNVVDENKSWYLDENINTYCYEPDKVNKTDPDFTESNKMYSMNGFMYGNMPIITMCVEDKVHWHFFGIGGLDDRHSIFVHGQTLLYLRHRVDTFRVFAASMLDARMVAKSVGEWLLSCQVNKHVDAGMKAYFKISDCEKRSNDNVNGTSVKHYYIAAEEVFWNYAPSGINYYTGKNLTAPGSESAPYFIQGPNRIGGTYMKLQYQAYTDDSFLTKKVRCPEERHLGILGPVIKTEVGDTILVTFLNRASYPLSIEPHCVRFSKSNEGSRYMTFNGSAPPPSSSIQPGGKFTYEWTVPETVAPTSADPVCLTCLYYSAFDLVKEVTSGLTGPLLVCRKGSLRADGSLKGVDKEFYLLPTTYDENLSLYLDENIRKFAGNPRQVNKDDPGFQESNRMSSINGYMFGNLPGLDMCLGDKISWHVLSVGSEEDMHGIYFSGSTFVSLGGRKDTISVIPQTSWTLFMTADSSGEFDVVCVTTDHYTAGMKNKYRVKQCNQPFKDNTNYEKNKVYYIAAVEVEWDYAPSRQWERELRQSQGENVTDMYLDKLYGWYLGSKYKKVIYVQFTDSSFKTPKPRTEENKHLDILGPLIQVNIRDTVTIVFKNTANRSYSIHAHGVKTDYSTVTPTKPGEIRTYRWKIPERSGPTKNGSVCIPWVYYSTVNPVKDFYSGLIGTLIVCRQNATKNSAASHVLNLVLSFIIFNENESWYFDENIKKYSPHPEEVKKEDPEFILSNQMHAINGRLYGNNQGLIMHVGDTVNWYLIGLGSNIDVHTAHFHGHSFRYKDAGFFRSDVYDLVPGTFKTVQMYPKNVGTWLFHCHLSEHIGAGMESTYTVLPREEQKTS</sequence>
<dbReference type="GO" id="GO:0005507">
    <property type="term" value="F:copper ion binding"/>
    <property type="evidence" value="ECO:0007669"/>
    <property type="project" value="InterPro"/>
</dbReference>
<dbReference type="AlphaFoldDB" id="A0A6P5JMN8"/>
<evidence type="ECO:0000256" key="12">
    <source>
        <dbReference type="ARBA" id="ARBA00022837"/>
    </source>
</evidence>
<evidence type="ECO:0000256" key="26">
    <source>
        <dbReference type="SAM" id="SignalP"/>
    </source>
</evidence>
<evidence type="ECO:0000259" key="28">
    <source>
        <dbReference type="Pfam" id="PF07731"/>
    </source>
</evidence>
<evidence type="ECO:0000256" key="20">
    <source>
        <dbReference type="ARBA" id="ARBA00023768"/>
    </source>
</evidence>
<feature type="disulfide bond" evidence="25">
    <location>
        <begin position="179"/>
        <end position="205"/>
    </location>
</feature>
<evidence type="ECO:0000256" key="10">
    <source>
        <dbReference type="ARBA" id="ARBA00022729"/>
    </source>
</evidence>
<dbReference type="GO" id="GO:0004322">
    <property type="term" value="F:ferroxidase activity"/>
    <property type="evidence" value="ECO:0007669"/>
    <property type="project" value="UniProtKB-EC"/>
</dbReference>
<feature type="disulfide bond" evidence="25">
    <location>
        <begin position="534"/>
        <end position="560"/>
    </location>
</feature>
<dbReference type="GeneID" id="110203323"/>
<evidence type="ECO:0000259" key="27">
    <source>
        <dbReference type="Pfam" id="PF00394"/>
    </source>
</evidence>
<dbReference type="InterPro" id="IPR011707">
    <property type="entry name" value="Cu-oxidase-like_N"/>
</dbReference>
<evidence type="ECO:0000256" key="8">
    <source>
        <dbReference type="ARBA" id="ARBA00022692"/>
    </source>
</evidence>
<proteinExistence type="inferred from homology"/>
<evidence type="ECO:0000259" key="29">
    <source>
        <dbReference type="Pfam" id="PF07732"/>
    </source>
</evidence>
<keyword evidence="5" id="KW-1003">Cell membrane</keyword>
<dbReference type="FunFam" id="2.60.40.420:FF:000009">
    <property type="entry name" value="Ceruloplasmin"/>
    <property type="match status" value="1"/>
</dbReference>
<comment type="subunit">
    <text evidence="23">Part of a complex composed of SLC40A1/ferroportin, TF/transferrin and HEPH/hephaestin that transfers iron from cells to transferrin.</text>
</comment>
<comment type="subcellular location">
    <subcellularLocation>
        <location evidence="20">Basolateral cell membrane</location>
        <topology evidence="20">Single-pass type I membrane protein</topology>
    </subcellularLocation>
</comment>
<evidence type="ECO:0000256" key="13">
    <source>
        <dbReference type="ARBA" id="ARBA00022989"/>
    </source>
</evidence>
<keyword evidence="14" id="KW-0560">Oxidoreductase</keyword>
<dbReference type="PROSITE" id="PS00079">
    <property type="entry name" value="MULTICOPPER_OXIDASE1"/>
    <property type="match status" value="2"/>
</dbReference>
<dbReference type="Pfam" id="PF07732">
    <property type="entry name" value="Cu-oxidase_3"/>
    <property type="match status" value="3"/>
</dbReference>
<keyword evidence="10 26" id="KW-0732">Signal</keyword>
<protein>
    <recommendedName>
        <fullName evidence="24">Hephaestin</fullName>
        <ecNumber evidence="3">1.16.3.1</ecNumber>
    </recommendedName>
</protein>
<dbReference type="Pfam" id="PF00394">
    <property type="entry name" value="Cu-oxidase"/>
    <property type="match status" value="1"/>
</dbReference>
<keyword evidence="8" id="KW-0812">Transmembrane</keyword>
<comment type="cofactor">
    <cofactor evidence="1">
        <name>Cu cation</name>
        <dbReference type="ChEBI" id="CHEBI:23378"/>
    </cofactor>
</comment>
<dbReference type="PANTHER" id="PTHR11709:SF226">
    <property type="entry name" value="CERULOPLASMIN"/>
    <property type="match status" value="1"/>
</dbReference>
<evidence type="ECO:0000256" key="19">
    <source>
        <dbReference type="ARBA" id="ARBA00023180"/>
    </source>
</evidence>
<dbReference type="FunFam" id="2.60.40.420:FF:000033">
    <property type="entry name" value="Ceruloplasmin"/>
    <property type="match status" value="1"/>
</dbReference>
<dbReference type="GO" id="GO:0016323">
    <property type="term" value="C:basolateral plasma membrane"/>
    <property type="evidence" value="ECO:0007669"/>
    <property type="project" value="UniProtKB-SubCell"/>
</dbReference>
<dbReference type="RefSeq" id="XP_020835450.1">
    <property type="nucleotide sequence ID" value="XM_020979791.1"/>
</dbReference>
<reference evidence="31" key="1">
    <citation type="submission" date="2025-08" db="UniProtKB">
        <authorList>
            <consortium name="RefSeq"/>
        </authorList>
    </citation>
    <scope>IDENTIFICATION</scope>
    <source>
        <tissue evidence="31">Spleen</tissue>
    </source>
</reference>
<dbReference type="PIRSF" id="PIRSF000354">
    <property type="entry name" value="Factors_V_VIII"/>
    <property type="match status" value="1"/>
</dbReference>
<dbReference type="InterPro" id="IPR033138">
    <property type="entry name" value="Cu_oxidase_CS"/>
</dbReference>
<evidence type="ECO:0000256" key="4">
    <source>
        <dbReference type="ARBA" id="ARBA00022448"/>
    </source>
</evidence>
<feature type="domain" description="Plastocyanin-like" evidence="28">
    <location>
        <begin position="955"/>
        <end position="1059"/>
    </location>
</feature>
<evidence type="ECO:0000256" key="16">
    <source>
        <dbReference type="ARBA" id="ARBA00023065"/>
    </source>
</evidence>
<comment type="catalytic activity">
    <reaction evidence="21">
        <text>4 Fe(2+) + O2 + 4 H(+) = 4 Fe(3+) + 2 H2O</text>
        <dbReference type="Rhea" id="RHEA:11148"/>
        <dbReference type="ChEBI" id="CHEBI:15377"/>
        <dbReference type="ChEBI" id="CHEBI:15378"/>
        <dbReference type="ChEBI" id="CHEBI:15379"/>
        <dbReference type="ChEBI" id="CHEBI:29033"/>
        <dbReference type="ChEBI" id="CHEBI:29034"/>
        <dbReference type="EC" id="1.16.3.1"/>
    </reaction>
    <physiologicalReaction direction="left-to-right" evidence="21">
        <dbReference type="Rhea" id="RHEA:11149"/>
    </physiologicalReaction>
</comment>
<keyword evidence="9" id="KW-0479">Metal-binding</keyword>
<keyword evidence="15" id="KW-0408">Iron</keyword>
<organism evidence="30 31">
    <name type="scientific">Phascolarctos cinereus</name>
    <name type="common">Koala</name>
    <dbReference type="NCBI Taxonomy" id="38626"/>
    <lineage>
        <taxon>Eukaryota</taxon>
        <taxon>Metazoa</taxon>
        <taxon>Chordata</taxon>
        <taxon>Craniata</taxon>
        <taxon>Vertebrata</taxon>
        <taxon>Euteleostomi</taxon>
        <taxon>Mammalia</taxon>
        <taxon>Metatheria</taxon>
        <taxon>Diprotodontia</taxon>
        <taxon>Phascolarctidae</taxon>
        <taxon>Phascolarctos</taxon>
    </lineage>
</organism>
<keyword evidence="4" id="KW-0813">Transport</keyword>
<feature type="disulfide bond" evidence="25">
    <location>
        <begin position="637"/>
        <end position="718"/>
    </location>
</feature>
<feature type="disulfide bond" evidence="25">
    <location>
        <begin position="281"/>
        <end position="362"/>
    </location>
</feature>
<dbReference type="InterPro" id="IPR008972">
    <property type="entry name" value="Cupredoxin"/>
</dbReference>
<evidence type="ECO:0000256" key="3">
    <source>
        <dbReference type="ARBA" id="ARBA00013107"/>
    </source>
</evidence>
<evidence type="ECO:0000256" key="2">
    <source>
        <dbReference type="ARBA" id="ARBA00010609"/>
    </source>
</evidence>
<keyword evidence="6" id="KW-0410">Iron transport</keyword>
<dbReference type="KEGG" id="pcw:110203323"/>
<evidence type="ECO:0000256" key="18">
    <source>
        <dbReference type="ARBA" id="ARBA00023157"/>
    </source>
</evidence>
<gene>
    <name evidence="31" type="primary">LOC110203323</name>
</gene>
<name>A0A6P5JMN8_PHACI</name>
<dbReference type="InterPro" id="IPR001117">
    <property type="entry name" value="Cu-oxidase_2nd"/>
</dbReference>
<feature type="domain" description="Plastocyanin-like" evidence="29">
    <location>
        <begin position="808"/>
        <end position="867"/>
    </location>
</feature>
<feature type="chain" id="PRO_5028214045" description="Hephaestin" evidence="26">
    <location>
        <begin position="21"/>
        <end position="1066"/>
    </location>
</feature>
<evidence type="ECO:0000256" key="6">
    <source>
        <dbReference type="ARBA" id="ARBA00022496"/>
    </source>
</evidence>
<evidence type="ECO:0000313" key="30">
    <source>
        <dbReference type="Proteomes" id="UP000515140"/>
    </source>
</evidence>
<comment type="function">
    <text evidence="22">Plasma membrane ferroxidase that mediates the extracellular conversion of ferrous/Fe(2+) iron into its ferric/Fe(3+) form. Couples ferroportin which specifically exports ferrous/Fe(2+) iron from cells to transferrin that only binds and shuttles extracellular ferric/Fe(3+) iron throughout the body. By helping iron transfer from cells to blood mainly contributes to dietary iron absorption by the intestinal epithelium and more generally regulates iron levels in the body.</text>
</comment>
<feature type="domain" description="Plastocyanin-like" evidence="27">
    <location>
        <begin position="228"/>
        <end position="357"/>
    </location>
</feature>
<dbReference type="InterPro" id="IPR002355">
    <property type="entry name" value="Cu_oxidase_Cu_BS"/>
</dbReference>
<keyword evidence="16" id="KW-0406">Ion transport</keyword>
<dbReference type="SUPFAM" id="SSF49503">
    <property type="entry name" value="Cupredoxins"/>
    <property type="match status" value="6"/>
</dbReference>
<evidence type="ECO:0000256" key="11">
    <source>
        <dbReference type="ARBA" id="ARBA00022737"/>
    </source>
</evidence>
<keyword evidence="7" id="KW-0597">Phosphoprotein</keyword>
<keyword evidence="12" id="KW-0106">Calcium</keyword>
<evidence type="ECO:0000256" key="23">
    <source>
        <dbReference type="ARBA" id="ARBA00065139"/>
    </source>
</evidence>
<dbReference type="EC" id="1.16.3.1" evidence="3"/>
<keyword evidence="13" id="KW-1133">Transmembrane helix</keyword>
<evidence type="ECO:0000256" key="24">
    <source>
        <dbReference type="ARBA" id="ARBA00068243"/>
    </source>
</evidence>
<dbReference type="Pfam" id="PF07731">
    <property type="entry name" value="Cu-oxidase_2"/>
    <property type="match status" value="1"/>
</dbReference>
<comment type="similarity">
    <text evidence="2">Belongs to the multicopper oxidase family.</text>
</comment>
<feature type="signal peptide" evidence="26">
    <location>
        <begin position="1"/>
        <end position="20"/>
    </location>
</feature>
<evidence type="ECO:0000256" key="14">
    <source>
        <dbReference type="ARBA" id="ARBA00023002"/>
    </source>
</evidence>
<evidence type="ECO:0000256" key="21">
    <source>
        <dbReference type="ARBA" id="ARBA00048206"/>
    </source>
</evidence>
<evidence type="ECO:0000256" key="9">
    <source>
        <dbReference type="ARBA" id="ARBA00022723"/>
    </source>
</evidence>
<dbReference type="PROSITE" id="PS00080">
    <property type="entry name" value="MULTICOPPER_OXIDASE2"/>
    <property type="match status" value="1"/>
</dbReference>
<evidence type="ECO:0000256" key="17">
    <source>
        <dbReference type="ARBA" id="ARBA00023136"/>
    </source>
</evidence>
<feature type="domain" description="Plastocyanin-like" evidence="29">
    <location>
        <begin position="97"/>
        <end position="203"/>
    </location>
</feature>
<keyword evidence="11" id="KW-0677">Repeat</keyword>
<keyword evidence="17" id="KW-0472">Membrane</keyword>
<dbReference type="FunFam" id="2.60.40.420:FF:000015">
    <property type="entry name" value="Ceruloplasmin"/>
    <property type="match status" value="1"/>
</dbReference>
<evidence type="ECO:0000256" key="15">
    <source>
        <dbReference type="ARBA" id="ARBA00023004"/>
    </source>
</evidence>
<dbReference type="InterPro" id="IPR045087">
    <property type="entry name" value="Cu-oxidase_fam"/>
</dbReference>
<keyword evidence="19" id="KW-0325">Glycoprotein</keyword>
<dbReference type="PANTHER" id="PTHR11709">
    <property type="entry name" value="MULTI-COPPER OXIDASE"/>
    <property type="match status" value="1"/>
</dbReference>
<evidence type="ECO:0000313" key="31">
    <source>
        <dbReference type="RefSeq" id="XP_020835450.1"/>
    </source>
</evidence>
<dbReference type="InParanoid" id="A0A6P5JMN8"/>
<dbReference type="Gene3D" id="2.60.40.420">
    <property type="entry name" value="Cupredoxins - blue copper proteins"/>
    <property type="match status" value="5"/>
</dbReference>
<keyword evidence="18 25" id="KW-1015">Disulfide bond</keyword>
<dbReference type="InterPro" id="IPR024715">
    <property type="entry name" value="Factor_5/8-like"/>
</dbReference>
<feature type="domain" description="Plastocyanin-like" evidence="29">
    <location>
        <begin position="452"/>
        <end position="561"/>
    </location>
</feature>
<evidence type="ECO:0000256" key="25">
    <source>
        <dbReference type="PIRSR" id="PIRSR000354-1"/>
    </source>
</evidence>
<dbReference type="GO" id="GO:0006826">
    <property type="term" value="P:iron ion transport"/>
    <property type="evidence" value="ECO:0007669"/>
    <property type="project" value="UniProtKB-KW"/>
</dbReference>
<accession>A0A6P5JMN8</accession>
<evidence type="ECO:0000256" key="7">
    <source>
        <dbReference type="ARBA" id="ARBA00022553"/>
    </source>
</evidence>
<dbReference type="Proteomes" id="UP000515140">
    <property type="component" value="Unplaced"/>
</dbReference>
<dbReference type="FunFam" id="2.60.40.420:FF:000002">
    <property type="entry name" value="Hephaestin like 1"/>
    <property type="match status" value="1"/>
</dbReference>
<evidence type="ECO:0000256" key="1">
    <source>
        <dbReference type="ARBA" id="ARBA00001935"/>
    </source>
</evidence>
<keyword evidence="30" id="KW-1185">Reference proteome</keyword>
<evidence type="ECO:0000256" key="5">
    <source>
        <dbReference type="ARBA" id="ARBA00022475"/>
    </source>
</evidence>
<dbReference type="InterPro" id="IPR011706">
    <property type="entry name" value="Cu-oxidase_C"/>
</dbReference>